<feature type="transmembrane region" description="Helical" evidence="1">
    <location>
        <begin position="14"/>
        <end position="35"/>
    </location>
</feature>
<keyword evidence="1" id="KW-0472">Membrane</keyword>
<keyword evidence="3" id="KW-1185">Reference proteome</keyword>
<keyword evidence="1" id="KW-0812">Transmembrane</keyword>
<dbReference type="RefSeq" id="WP_013688552.1">
    <property type="nucleotide sequence ID" value="NC_015321.1"/>
</dbReference>
<dbReference type="EMBL" id="CP002542">
    <property type="protein sequence ID" value="AEA45794.1"/>
    <property type="molecule type" value="Genomic_DNA"/>
</dbReference>
<keyword evidence="1" id="KW-1133">Transmembrane helix</keyword>
<dbReference type="InterPro" id="IPR032307">
    <property type="entry name" value="PepSY_TM-like_2"/>
</dbReference>
<dbReference type="PANTHER" id="PTHR40115:SF1">
    <property type="entry name" value="INNER MEMBRANE PROTEIN WITH PEPSY TM HELIX"/>
    <property type="match status" value="1"/>
</dbReference>
<dbReference type="HOGENOM" id="CLU_1552062_0_0_10"/>
<evidence type="ECO:0000313" key="2">
    <source>
        <dbReference type="EMBL" id="AEA45794.1"/>
    </source>
</evidence>
<evidence type="ECO:0000313" key="3">
    <source>
        <dbReference type="Proteomes" id="UP000007463"/>
    </source>
</evidence>
<feature type="transmembrane region" description="Helical" evidence="1">
    <location>
        <begin position="147"/>
        <end position="167"/>
    </location>
</feature>
<protein>
    <submittedName>
        <fullName evidence="2">Membrane protein</fullName>
    </submittedName>
</protein>
<dbReference type="OrthoDB" id="6330679at2"/>
<gene>
    <name evidence="2" type="ordered locus">Fluta_3828</name>
</gene>
<dbReference type="KEGG" id="fte:Fluta_3828"/>
<dbReference type="STRING" id="755732.Fluta_3828"/>
<name>F2IGC8_FLUTR</name>
<dbReference type="PANTHER" id="PTHR40115">
    <property type="entry name" value="INNER MEMBRANE PROTEIN WITH PEPSY TM HELIX"/>
    <property type="match status" value="1"/>
</dbReference>
<accession>F2IGC8</accession>
<dbReference type="Proteomes" id="UP000007463">
    <property type="component" value="Chromosome"/>
</dbReference>
<proteinExistence type="predicted"/>
<reference evidence="2 3" key="1">
    <citation type="journal article" date="2011" name="Stand. Genomic Sci.">
        <title>Complete genome sequence of the gliding freshwater bacterium Fluviicola taffensis type strain (RW262).</title>
        <authorList>
            <person name="Woyke T."/>
            <person name="Chertkov O."/>
            <person name="Lapidus A."/>
            <person name="Nolan M."/>
            <person name="Lucas S."/>
            <person name="Del Rio T.G."/>
            <person name="Tice H."/>
            <person name="Cheng J.F."/>
            <person name="Tapia R."/>
            <person name="Han C."/>
            <person name="Goodwin L."/>
            <person name="Pitluck S."/>
            <person name="Liolios K."/>
            <person name="Pagani I."/>
            <person name="Ivanova N."/>
            <person name="Huntemann M."/>
            <person name="Mavromatis K."/>
            <person name="Mikhailova N."/>
            <person name="Pati A."/>
            <person name="Chen A."/>
            <person name="Palaniappan K."/>
            <person name="Land M."/>
            <person name="Hauser L."/>
            <person name="Brambilla E.M."/>
            <person name="Rohde M."/>
            <person name="Mwirichia R."/>
            <person name="Sikorski J."/>
            <person name="Tindall B.J."/>
            <person name="Goker M."/>
            <person name="Bristow J."/>
            <person name="Eisen J.A."/>
            <person name="Markowitz V."/>
            <person name="Hugenholtz P."/>
            <person name="Klenk H.P."/>
            <person name="Kyrpides N.C."/>
        </authorList>
    </citation>
    <scope>NUCLEOTIDE SEQUENCE [LARGE SCALE GENOMIC DNA]</scope>
    <source>
        <strain evidence="3">DSM 16823 / RW262 / RW262</strain>
    </source>
</reference>
<feature type="transmembrane region" description="Helical" evidence="1">
    <location>
        <begin position="119"/>
        <end position="141"/>
    </location>
</feature>
<dbReference type="AlphaFoldDB" id="F2IGC8"/>
<organism evidence="2 3">
    <name type="scientific">Fluviicola taffensis (strain DSM 16823 / NCIMB 13979 / RW262)</name>
    <dbReference type="NCBI Taxonomy" id="755732"/>
    <lineage>
        <taxon>Bacteria</taxon>
        <taxon>Pseudomonadati</taxon>
        <taxon>Bacteroidota</taxon>
        <taxon>Flavobacteriia</taxon>
        <taxon>Flavobacteriales</taxon>
        <taxon>Crocinitomicaceae</taxon>
        <taxon>Fluviicola</taxon>
    </lineage>
</organism>
<dbReference type="eggNOG" id="COG3295">
    <property type="taxonomic scope" value="Bacteria"/>
</dbReference>
<sequence precursor="true">MNNSKVSMRVLHRYLGFFLAGIMAVYAISGIVLIFRDTDFLKSAHTEEVKIAPNVKNELIGKELGIRKYQFEREAADMVYFKNGDYNKKTGVAHITTKELPYVLDKMCHLHKASTDDPLYWLNIFFGVSLLFFVLSAFWMYLPKTKAFKAGLIYSLAGMVLTLILLFI</sequence>
<evidence type="ECO:0000256" key="1">
    <source>
        <dbReference type="SAM" id="Phobius"/>
    </source>
</evidence>
<reference evidence="3" key="2">
    <citation type="submission" date="2011-02" db="EMBL/GenBank/DDBJ databases">
        <title>The complete genome of Fluviicola taffensis DSM 16823.</title>
        <authorList>
            <consortium name="US DOE Joint Genome Institute (JGI-PGF)"/>
            <person name="Lucas S."/>
            <person name="Copeland A."/>
            <person name="Lapidus A."/>
            <person name="Bruce D."/>
            <person name="Goodwin L."/>
            <person name="Pitluck S."/>
            <person name="Kyrpides N."/>
            <person name="Mavromatis K."/>
            <person name="Ivanova N."/>
            <person name="Mikhailova N."/>
            <person name="Pagani I."/>
            <person name="Chertkov O."/>
            <person name="Detter J.C."/>
            <person name="Han C."/>
            <person name="Tapia R."/>
            <person name="Land M."/>
            <person name="Hauser L."/>
            <person name="Markowitz V."/>
            <person name="Cheng J.-F."/>
            <person name="Hugenholtz P."/>
            <person name="Woyke T."/>
            <person name="Wu D."/>
            <person name="Tindall B."/>
            <person name="Pomrenke H.G."/>
            <person name="Brambilla E."/>
            <person name="Klenk H.-P."/>
            <person name="Eisen J.A."/>
        </authorList>
    </citation>
    <scope>NUCLEOTIDE SEQUENCE [LARGE SCALE GENOMIC DNA]</scope>
    <source>
        <strain evidence="3">DSM 16823 / RW262 / RW262</strain>
    </source>
</reference>